<evidence type="ECO:0000313" key="15">
    <source>
        <dbReference type="Proteomes" id="UP000606499"/>
    </source>
</evidence>
<dbReference type="PIRSF" id="PIRSF000804">
    <property type="entry name" value="DNA_pol_III_b"/>
    <property type="match status" value="1"/>
</dbReference>
<evidence type="ECO:0000256" key="6">
    <source>
        <dbReference type="ARBA" id="ARBA00022695"/>
    </source>
</evidence>
<evidence type="ECO:0000256" key="1">
    <source>
        <dbReference type="ARBA" id="ARBA00004496"/>
    </source>
</evidence>
<dbReference type="Pfam" id="PF02768">
    <property type="entry name" value="DNA_pol3_beta_3"/>
    <property type="match status" value="1"/>
</dbReference>
<keyword evidence="7 10" id="KW-0235">DNA replication</keyword>
<dbReference type="InterPro" id="IPR022634">
    <property type="entry name" value="DNA_polIII_beta_N"/>
</dbReference>
<dbReference type="Pfam" id="PF00712">
    <property type="entry name" value="DNA_pol3_beta"/>
    <property type="match status" value="1"/>
</dbReference>
<dbReference type="GO" id="GO:0009360">
    <property type="term" value="C:DNA polymerase III complex"/>
    <property type="evidence" value="ECO:0007669"/>
    <property type="project" value="InterPro"/>
</dbReference>
<dbReference type="GO" id="GO:0006271">
    <property type="term" value="P:DNA strand elongation involved in DNA replication"/>
    <property type="evidence" value="ECO:0007669"/>
    <property type="project" value="TreeGrafter"/>
</dbReference>
<comment type="function">
    <text evidence="10">Confers DNA tethering and processivity to DNA polymerases and other proteins. Acts as a clamp, forming a ring around DNA (a reaction catalyzed by the clamp-loading complex) which diffuses in an ATP-independent manner freely and bidirectionally along dsDNA. Initially characterized for its ability to contact the catalytic subunit of DNA polymerase III (Pol III), a complex, multichain enzyme responsible for most of the replicative synthesis in bacteria; Pol III exhibits 3'-5' exonuclease proofreading activity. The beta chain is required for initiation of replication as well as for processivity of DNA replication.</text>
</comment>
<feature type="domain" description="DNA polymerase III beta sliding clamp central" evidence="12">
    <location>
        <begin position="129"/>
        <end position="240"/>
    </location>
</feature>
<dbReference type="RefSeq" id="WP_186949486.1">
    <property type="nucleotide sequence ID" value="NZ_JACOPL010000002.1"/>
</dbReference>
<dbReference type="SMART" id="SM00480">
    <property type="entry name" value="POL3Bc"/>
    <property type="match status" value="1"/>
</dbReference>
<comment type="subunit">
    <text evidence="10">Forms a ring-shaped head-to-tail homodimer around DNA.</text>
</comment>
<dbReference type="AlphaFoldDB" id="A0A923LTD2"/>
<dbReference type="PANTHER" id="PTHR30478:SF0">
    <property type="entry name" value="BETA SLIDING CLAMP"/>
    <property type="match status" value="1"/>
</dbReference>
<feature type="domain" description="DNA polymerase III beta sliding clamp C-terminal" evidence="13">
    <location>
        <begin position="245"/>
        <end position="364"/>
    </location>
</feature>
<keyword evidence="4 10" id="KW-0963">Cytoplasm</keyword>
<keyword evidence="15" id="KW-1185">Reference proteome</keyword>
<evidence type="ECO:0000259" key="12">
    <source>
        <dbReference type="Pfam" id="PF02767"/>
    </source>
</evidence>
<name>A0A923LTD2_9FIRM</name>
<keyword evidence="5 10" id="KW-0808">Transferase</keyword>
<dbReference type="GO" id="GO:0003677">
    <property type="term" value="F:DNA binding"/>
    <property type="evidence" value="ECO:0007669"/>
    <property type="project" value="UniProtKB-UniRule"/>
</dbReference>
<sequence length="369" mass="40707">MKFSCEKETLLSLIGTASRAVTGKSAMPLLEGLLIDTAPNSLTLTGYDLSMGIRTTAEADVIESGSIVLNARLFYDIVRKLPQDTVYLETDDKLLTTIKCGRAVFNLIATEADEYPALAEVSSETGFSLPQSMLKSMIAQTIFSVSDNESKPIHTGCLFELEGSRLNVVAVDGYRLSVRRETVEGISGDMKFVVPGSSLREIERILTEEEGDVEIFPDRKNILFRIGGTTLITRLIDGEFLNYRAAIPAEFEHVVKADRHELITCIERVSLIVSEKLKNPVRFHFDGSYVQMSCITAVGKSYDECAFDGTIDELEIGFNNRYVLDALRAAGDDTVLLQLKGPLNPVVVSPLEGDKYTYLVLPVRLKAND</sequence>
<dbReference type="SUPFAM" id="SSF55979">
    <property type="entry name" value="DNA clamp"/>
    <property type="match status" value="3"/>
</dbReference>
<evidence type="ECO:0000259" key="11">
    <source>
        <dbReference type="Pfam" id="PF00712"/>
    </source>
</evidence>
<comment type="similarity">
    <text evidence="2 10">Belongs to the beta sliding clamp family.</text>
</comment>
<dbReference type="EMBL" id="JACOPL010000002">
    <property type="protein sequence ID" value="MBC5724293.1"/>
    <property type="molecule type" value="Genomic_DNA"/>
</dbReference>
<dbReference type="GO" id="GO:0005737">
    <property type="term" value="C:cytoplasm"/>
    <property type="evidence" value="ECO:0007669"/>
    <property type="project" value="UniProtKB-SubCell"/>
</dbReference>
<comment type="subcellular location">
    <subcellularLocation>
        <location evidence="1 10">Cytoplasm</location>
    </subcellularLocation>
</comment>
<dbReference type="Gene3D" id="3.10.150.10">
    <property type="entry name" value="DNA Polymerase III, subunit A, domain 2"/>
    <property type="match status" value="1"/>
</dbReference>
<gene>
    <name evidence="14" type="primary">dnaN</name>
    <name evidence="14" type="ORF">H8S45_02265</name>
</gene>
<feature type="domain" description="DNA polymerase III beta sliding clamp N-terminal" evidence="11">
    <location>
        <begin position="1"/>
        <end position="118"/>
    </location>
</feature>
<evidence type="ECO:0000256" key="8">
    <source>
        <dbReference type="ARBA" id="ARBA00022932"/>
    </source>
</evidence>
<evidence type="ECO:0000259" key="13">
    <source>
        <dbReference type="Pfam" id="PF02768"/>
    </source>
</evidence>
<reference evidence="14" key="1">
    <citation type="submission" date="2020-08" db="EMBL/GenBank/DDBJ databases">
        <title>Genome public.</title>
        <authorList>
            <person name="Liu C."/>
            <person name="Sun Q."/>
        </authorList>
    </citation>
    <scope>NUCLEOTIDE SEQUENCE</scope>
    <source>
        <strain evidence="14">NSJ-28</strain>
    </source>
</reference>
<dbReference type="InterPro" id="IPR046938">
    <property type="entry name" value="DNA_clamp_sf"/>
</dbReference>
<dbReference type="GO" id="GO:0008408">
    <property type="term" value="F:3'-5' exonuclease activity"/>
    <property type="evidence" value="ECO:0007669"/>
    <property type="project" value="InterPro"/>
</dbReference>
<dbReference type="CDD" id="cd00140">
    <property type="entry name" value="beta_clamp"/>
    <property type="match status" value="1"/>
</dbReference>
<dbReference type="PANTHER" id="PTHR30478">
    <property type="entry name" value="DNA POLYMERASE III SUBUNIT BETA"/>
    <property type="match status" value="1"/>
</dbReference>
<accession>A0A923LTD2</accession>
<evidence type="ECO:0000256" key="4">
    <source>
        <dbReference type="ARBA" id="ARBA00022490"/>
    </source>
</evidence>
<evidence type="ECO:0000256" key="9">
    <source>
        <dbReference type="ARBA" id="ARBA00023125"/>
    </source>
</evidence>
<keyword evidence="9" id="KW-0238">DNA-binding</keyword>
<dbReference type="Gene3D" id="3.70.10.10">
    <property type="match status" value="1"/>
</dbReference>
<evidence type="ECO:0000256" key="5">
    <source>
        <dbReference type="ARBA" id="ARBA00022679"/>
    </source>
</evidence>
<organism evidence="14 15">
    <name type="scientific">Agathobaculum faecis</name>
    <dbReference type="NCBI Taxonomy" id="2763013"/>
    <lineage>
        <taxon>Bacteria</taxon>
        <taxon>Bacillati</taxon>
        <taxon>Bacillota</taxon>
        <taxon>Clostridia</taxon>
        <taxon>Eubacteriales</taxon>
        <taxon>Butyricicoccaceae</taxon>
        <taxon>Agathobaculum</taxon>
    </lineage>
</organism>
<evidence type="ECO:0000256" key="10">
    <source>
        <dbReference type="PIRNR" id="PIRNR000804"/>
    </source>
</evidence>
<evidence type="ECO:0000256" key="3">
    <source>
        <dbReference type="ARBA" id="ARBA00021035"/>
    </source>
</evidence>
<dbReference type="Proteomes" id="UP000606499">
    <property type="component" value="Unassembled WGS sequence"/>
</dbReference>
<evidence type="ECO:0000313" key="14">
    <source>
        <dbReference type="EMBL" id="MBC5724293.1"/>
    </source>
</evidence>
<dbReference type="InterPro" id="IPR001001">
    <property type="entry name" value="DNA_polIII_beta"/>
</dbReference>
<evidence type="ECO:0000256" key="2">
    <source>
        <dbReference type="ARBA" id="ARBA00010752"/>
    </source>
</evidence>
<comment type="caution">
    <text evidence="14">The sequence shown here is derived from an EMBL/GenBank/DDBJ whole genome shotgun (WGS) entry which is preliminary data.</text>
</comment>
<dbReference type="NCBIfam" id="TIGR00663">
    <property type="entry name" value="dnan"/>
    <property type="match status" value="1"/>
</dbReference>
<proteinExistence type="inferred from homology"/>
<keyword evidence="6 10" id="KW-0548">Nucleotidyltransferase</keyword>
<dbReference type="GO" id="GO:0003887">
    <property type="term" value="F:DNA-directed DNA polymerase activity"/>
    <property type="evidence" value="ECO:0007669"/>
    <property type="project" value="UniProtKB-UniRule"/>
</dbReference>
<dbReference type="InterPro" id="IPR022637">
    <property type="entry name" value="DNA_polIII_beta_cen"/>
</dbReference>
<evidence type="ECO:0000256" key="7">
    <source>
        <dbReference type="ARBA" id="ARBA00022705"/>
    </source>
</evidence>
<dbReference type="InterPro" id="IPR022635">
    <property type="entry name" value="DNA_polIII_beta_C"/>
</dbReference>
<dbReference type="Pfam" id="PF02767">
    <property type="entry name" value="DNA_pol3_beta_2"/>
    <property type="match status" value="1"/>
</dbReference>
<keyword evidence="8 10" id="KW-0239">DNA-directed DNA polymerase</keyword>
<protein>
    <recommendedName>
        <fullName evidence="3 10">Beta sliding clamp</fullName>
    </recommendedName>
</protein>